<feature type="non-terminal residue" evidence="1">
    <location>
        <position position="1"/>
    </location>
</feature>
<proteinExistence type="predicted"/>
<reference evidence="1 2" key="1">
    <citation type="journal article" date="2020" name="Cell">
        <title>Large-Scale Comparative Analyses of Tick Genomes Elucidate Their Genetic Diversity and Vector Capacities.</title>
        <authorList>
            <consortium name="Tick Genome and Microbiome Consortium (TIGMIC)"/>
            <person name="Jia N."/>
            <person name="Wang J."/>
            <person name="Shi W."/>
            <person name="Du L."/>
            <person name="Sun Y."/>
            <person name="Zhan W."/>
            <person name="Jiang J.F."/>
            <person name="Wang Q."/>
            <person name="Zhang B."/>
            <person name="Ji P."/>
            <person name="Bell-Sakyi L."/>
            <person name="Cui X.M."/>
            <person name="Yuan T.T."/>
            <person name="Jiang B.G."/>
            <person name="Yang W.F."/>
            <person name="Lam T.T."/>
            <person name="Chang Q.C."/>
            <person name="Ding S.J."/>
            <person name="Wang X.J."/>
            <person name="Zhu J.G."/>
            <person name="Ruan X.D."/>
            <person name="Zhao L."/>
            <person name="Wei J.T."/>
            <person name="Ye R.Z."/>
            <person name="Que T.C."/>
            <person name="Du C.H."/>
            <person name="Zhou Y.H."/>
            <person name="Cheng J.X."/>
            <person name="Dai P.F."/>
            <person name="Guo W.B."/>
            <person name="Han X.H."/>
            <person name="Huang E.J."/>
            <person name="Li L.F."/>
            <person name="Wei W."/>
            <person name="Gao Y.C."/>
            <person name="Liu J.Z."/>
            <person name="Shao H.Z."/>
            <person name="Wang X."/>
            <person name="Wang C.C."/>
            <person name="Yang T.C."/>
            <person name="Huo Q.B."/>
            <person name="Li W."/>
            <person name="Chen H.Y."/>
            <person name="Chen S.E."/>
            <person name="Zhou L.G."/>
            <person name="Ni X.B."/>
            <person name="Tian J.H."/>
            <person name="Sheng Y."/>
            <person name="Liu T."/>
            <person name="Pan Y.S."/>
            <person name="Xia L.Y."/>
            <person name="Li J."/>
            <person name="Zhao F."/>
            <person name="Cao W.C."/>
        </authorList>
    </citation>
    <scope>NUCLEOTIDE SEQUENCE [LARGE SCALE GENOMIC DNA]</scope>
    <source>
        <strain evidence="1">Iper-2018</strain>
    </source>
</reference>
<dbReference type="Proteomes" id="UP000805193">
    <property type="component" value="Unassembled WGS sequence"/>
</dbReference>
<sequence length="576" mass="63011">TDLYWYGPDRGPRAGPALGPGLGFTSTFMKGPGRELQCLMGLPEATYWLAHYCACVVFSLANSGVILAFMFAYKHETFGVVYLENADPTLLLVSFLLFCFELPLLVLLVSCVTKRGVYAVLLGLVLYTALPLIQLGGFSGIPQSVGEYIFRERAAKLLSSIYPHFALCWVLRITGMENDYSVSPTQAVVSRLFEPAPKNAKVVIVTRELRKHFGQQKALDGVDIEVYENQVTLLLGHNGAGKTTLMSILTGILNPSGGVAVVCGYDVVKNTALARSSIGLCQQTSVFFPDLTVREHLVYFGKVVILDEPTAGLDVENKRGIWDLLLGMRSKSTLILSTHDMEEADILADRIIVMADGRALCSGSPAFLKKAYENDVAIAGSVSGTRPGAARQLGALLTKRVIFFFQSHFLILLIFLTPALLFLVAFDGNRERLFGRSVITQSLPLSMKTLYSDAHTFAQHDVAAKDYFDQYRPLLESEDARLRIFENATKSLLTEAQEDYVAFSQAYLLGGVLEGKRPHLGAKGSLLLINHDVLANSPKCDPGVIMAVDFKGAFDVPIMTHVMCMLKAPVVDMGEA</sequence>
<gene>
    <name evidence="1" type="ORF">HPB47_013140</name>
</gene>
<organism evidence="1 2">
    <name type="scientific">Ixodes persulcatus</name>
    <name type="common">Taiga tick</name>
    <dbReference type="NCBI Taxonomy" id="34615"/>
    <lineage>
        <taxon>Eukaryota</taxon>
        <taxon>Metazoa</taxon>
        <taxon>Ecdysozoa</taxon>
        <taxon>Arthropoda</taxon>
        <taxon>Chelicerata</taxon>
        <taxon>Arachnida</taxon>
        <taxon>Acari</taxon>
        <taxon>Parasitiformes</taxon>
        <taxon>Ixodida</taxon>
        <taxon>Ixodoidea</taxon>
        <taxon>Ixodidae</taxon>
        <taxon>Ixodinae</taxon>
        <taxon>Ixodes</taxon>
    </lineage>
</organism>
<protein>
    <submittedName>
        <fullName evidence="1">Uncharacterized protein</fullName>
    </submittedName>
</protein>
<evidence type="ECO:0000313" key="2">
    <source>
        <dbReference type="Proteomes" id="UP000805193"/>
    </source>
</evidence>
<accession>A0AC60NRK9</accession>
<evidence type="ECO:0000313" key="1">
    <source>
        <dbReference type="EMBL" id="KAG0409757.1"/>
    </source>
</evidence>
<dbReference type="EMBL" id="JABSTQ010011595">
    <property type="protein sequence ID" value="KAG0409757.1"/>
    <property type="molecule type" value="Genomic_DNA"/>
</dbReference>
<keyword evidence="2" id="KW-1185">Reference proteome</keyword>
<comment type="caution">
    <text evidence="1">The sequence shown here is derived from an EMBL/GenBank/DDBJ whole genome shotgun (WGS) entry which is preliminary data.</text>
</comment>
<name>A0AC60NRK9_IXOPE</name>